<evidence type="ECO:0000256" key="6">
    <source>
        <dbReference type="ARBA" id="ARBA00008779"/>
    </source>
</evidence>
<dbReference type="Pfam" id="PF01794">
    <property type="entry name" value="Ferric_reduct"/>
    <property type="match status" value="1"/>
</dbReference>
<feature type="domain" description="EF-hand" evidence="26">
    <location>
        <begin position="683"/>
        <end position="718"/>
    </location>
</feature>
<comment type="catalytic activity">
    <reaction evidence="21">
        <text>NADPH + O2 + H(+) = H2O2 + NADP(+)</text>
        <dbReference type="Rhea" id="RHEA:11260"/>
        <dbReference type="ChEBI" id="CHEBI:15378"/>
        <dbReference type="ChEBI" id="CHEBI:15379"/>
        <dbReference type="ChEBI" id="CHEBI:16240"/>
        <dbReference type="ChEBI" id="CHEBI:57783"/>
        <dbReference type="ChEBI" id="CHEBI:58349"/>
        <dbReference type="EC" id="1.6.3.1"/>
    </reaction>
</comment>
<dbReference type="SUPFAM" id="SSF48113">
    <property type="entry name" value="Heme-dependent peroxidases"/>
    <property type="match status" value="2"/>
</dbReference>
<dbReference type="FunFam" id="1.10.640.10:FF:000022">
    <property type="entry name" value="Peroxinectin, putative"/>
    <property type="match status" value="1"/>
</dbReference>
<dbReference type="InterPro" id="IPR017938">
    <property type="entry name" value="Riboflavin_synthase-like_b-brl"/>
</dbReference>
<evidence type="ECO:0000256" key="17">
    <source>
        <dbReference type="ARBA" id="ARBA00023002"/>
    </source>
</evidence>
<dbReference type="SUPFAM" id="SSF47473">
    <property type="entry name" value="EF-hand"/>
    <property type="match status" value="1"/>
</dbReference>
<comment type="subcellular location">
    <subcellularLocation>
        <location evidence="3">Apical cell membrane</location>
        <topology evidence="3">Multi-pass membrane protein</topology>
    </subcellularLocation>
</comment>
<dbReference type="CDD" id="cd00051">
    <property type="entry name" value="EFh"/>
    <property type="match status" value="2"/>
</dbReference>
<feature type="transmembrane region" description="Helical" evidence="24">
    <location>
        <begin position="1099"/>
        <end position="1117"/>
    </location>
</feature>
<dbReference type="FunFam" id="2.40.30.10:FF:000059">
    <property type="entry name" value="dual oxidase isoform X1"/>
    <property type="match status" value="1"/>
</dbReference>
<evidence type="ECO:0000256" key="5">
    <source>
        <dbReference type="ARBA" id="ARBA00005644"/>
    </source>
</evidence>
<evidence type="ECO:0000256" key="16">
    <source>
        <dbReference type="ARBA" id="ARBA00022989"/>
    </source>
</evidence>
<keyword evidence="19" id="KW-0376">Hydrogen peroxide</keyword>
<dbReference type="Pfam" id="PF08022">
    <property type="entry name" value="FAD_binding_8"/>
    <property type="match status" value="1"/>
</dbReference>
<evidence type="ECO:0000256" key="4">
    <source>
        <dbReference type="ARBA" id="ARBA00005197"/>
    </source>
</evidence>
<evidence type="ECO:0000256" key="22">
    <source>
        <dbReference type="SAM" id="Coils"/>
    </source>
</evidence>
<proteinExistence type="inferred from homology"/>
<keyword evidence="14" id="KW-0106">Calcium</keyword>
<organism>
    <name type="scientific">Branchiostoma floridae</name>
    <name type="common">Florida lancelet</name>
    <name type="synonym">Amphioxus</name>
    <dbReference type="NCBI Taxonomy" id="7739"/>
    <lineage>
        <taxon>Eukaryota</taxon>
        <taxon>Metazoa</taxon>
        <taxon>Chordata</taxon>
        <taxon>Cephalochordata</taxon>
        <taxon>Leptocardii</taxon>
        <taxon>Amphioxiformes</taxon>
        <taxon>Branchiostomatidae</taxon>
        <taxon>Branchiostoma</taxon>
    </lineage>
</organism>
<dbReference type="InterPro" id="IPR013130">
    <property type="entry name" value="Fe3_Rdtase_TM_dom"/>
</dbReference>
<evidence type="ECO:0000259" key="26">
    <source>
        <dbReference type="PROSITE" id="PS50222"/>
    </source>
</evidence>
<dbReference type="GO" id="GO:0016787">
    <property type="term" value="F:hydrolase activity"/>
    <property type="evidence" value="ECO:0007669"/>
    <property type="project" value="UniProtKB-KW"/>
</dbReference>
<comment type="cofactor">
    <cofactor evidence="1">
        <name>Ca(2+)</name>
        <dbReference type="ChEBI" id="CHEBI:29108"/>
    </cofactor>
</comment>
<accession>C3YBU2</accession>
<evidence type="ECO:0000256" key="24">
    <source>
        <dbReference type="SAM" id="Phobius"/>
    </source>
</evidence>
<dbReference type="GO" id="GO:0006590">
    <property type="term" value="P:thyroid hormone generation"/>
    <property type="evidence" value="ECO:0007669"/>
    <property type="project" value="UniProtKB-UniPathway"/>
</dbReference>
<dbReference type="SUPFAM" id="SSF63380">
    <property type="entry name" value="Riboflavin synthase domain-like"/>
    <property type="match status" value="1"/>
</dbReference>
<dbReference type="Gene3D" id="1.10.640.10">
    <property type="entry name" value="Haem peroxidase domain superfamily, animal type"/>
    <property type="match status" value="2"/>
</dbReference>
<keyword evidence="19" id="KW-0575">Peroxidase</keyword>
<dbReference type="GO" id="GO:0009653">
    <property type="term" value="P:anatomical structure morphogenesis"/>
    <property type="evidence" value="ECO:0007669"/>
    <property type="project" value="UniProtKB-ARBA"/>
</dbReference>
<name>C3YBU2_BRAFL</name>
<evidence type="ECO:0000256" key="23">
    <source>
        <dbReference type="SAM" id="MobiDB-lite"/>
    </source>
</evidence>
<feature type="transmembrane region" description="Helical" evidence="24">
    <location>
        <begin position="985"/>
        <end position="1006"/>
    </location>
</feature>
<dbReference type="GO" id="GO:0016174">
    <property type="term" value="F:NAD(P)H oxidase H2O2-forming activity"/>
    <property type="evidence" value="ECO:0007669"/>
    <property type="project" value="UniProtKB-EC"/>
</dbReference>
<dbReference type="PROSITE" id="PS50292">
    <property type="entry name" value="PEROXIDASE_3"/>
    <property type="match status" value="1"/>
</dbReference>
<evidence type="ECO:0000256" key="15">
    <source>
        <dbReference type="ARBA" id="ARBA00022857"/>
    </source>
</evidence>
<dbReference type="InterPro" id="IPR050369">
    <property type="entry name" value="RBOH/FRE"/>
</dbReference>
<dbReference type="InterPro" id="IPR010255">
    <property type="entry name" value="Haem_peroxidase_sf"/>
</dbReference>
<dbReference type="Pfam" id="PF03098">
    <property type="entry name" value="An_peroxidase"/>
    <property type="match status" value="2"/>
</dbReference>
<evidence type="ECO:0000313" key="28">
    <source>
        <dbReference type="EMBL" id="EEN62449.1"/>
    </source>
</evidence>
<comment type="similarity">
    <text evidence="6">Belongs to the sulfatase family.</text>
</comment>
<keyword evidence="15" id="KW-0521">NADP</keyword>
<keyword evidence="10" id="KW-0479">Metal-binding</keyword>
<feature type="domain" description="FAD-binding FR-type" evidence="27">
    <location>
        <begin position="1121"/>
        <end position="1226"/>
    </location>
</feature>
<comment type="function">
    <text evidence="2">Generates hydrogen peroxide which is required for the activity of thyroid peroxidase/TPO and lactoperoxidase/LPO. Plays a role in thyroid hormones synthesis and lactoperoxidase-mediated antimicrobial defense at the surface of mucosa. May have its own peroxidase activity through its N-terminal peroxidase-like domain.</text>
</comment>
<dbReference type="GO" id="GO:0020037">
    <property type="term" value="F:heme binding"/>
    <property type="evidence" value="ECO:0007669"/>
    <property type="project" value="InterPro"/>
</dbReference>
<evidence type="ECO:0000256" key="12">
    <source>
        <dbReference type="ARBA" id="ARBA00022801"/>
    </source>
</evidence>
<gene>
    <name evidence="28" type="ORF">BRAFLDRAFT_67691</name>
</gene>
<dbReference type="GO" id="GO:0016324">
    <property type="term" value="C:apical plasma membrane"/>
    <property type="evidence" value="ECO:0007669"/>
    <property type="project" value="UniProtKB-SubCell"/>
</dbReference>
<dbReference type="PANTHER" id="PTHR11972:SF208">
    <property type="entry name" value="DUAL OXIDASE-LIKE PROTEIN"/>
    <property type="match status" value="1"/>
</dbReference>
<evidence type="ECO:0000256" key="14">
    <source>
        <dbReference type="ARBA" id="ARBA00022837"/>
    </source>
</evidence>
<dbReference type="Pfam" id="PF13202">
    <property type="entry name" value="EF-hand_5"/>
    <property type="match status" value="1"/>
</dbReference>
<dbReference type="SUPFAM" id="SSF53649">
    <property type="entry name" value="Alkaline phosphatase-like"/>
    <property type="match status" value="2"/>
</dbReference>
<feature type="transmembrane region" description="Helical" evidence="24">
    <location>
        <begin position="458"/>
        <end position="481"/>
    </location>
</feature>
<evidence type="ECO:0000256" key="18">
    <source>
        <dbReference type="ARBA" id="ARBA00023136"/>
    </source>
</evidence>
<keyword evidence="25" id="KW-0732">Signal</keyword>
<keyword evidence="16 24" id="KW-1133">Transmembrane helix</keyword>
<evidence type="ECO:0000259" key="27">
    <source>
        <dbReference type="PROSITE" id="PS51384"/>
    </source>
</evidence>
<evidence type="ECO:0000256" key="3">
    <source>
        <dbReference type="ARBA" id="ARBA00004424"/>
    </source>
</evidence>
<evidence type="ECO:0000256" key="20">
    <source>
        <dbReference type="ARBA" id="ARBA00047455"/>
    </source>
</evidence>
<feature type="transmembrane region" description="Helical" evidence="24">
    <location>
        <begin position="898"/>
        <end position="918"/>
    </location>
</feature>
<dbReference type="GO" id="GO:0004601">
    <property type="term" value="F:peroxidase activity"/>
    <property type="evidence" value="ECO:0007669"/>
    <property type="project" value="InterPro"/>
</dbReference>
<feature type="region of interest" description="Disordered" evidence="23">
    <location>
        <begin position="73"/>
        <end position="97"/>
    </location>
</feature>
<dbReference type="EC" id="1.6.3.1" evidence="7"/>
<dbReference type="SMART" id="SM00054">
    <property type="entry name" value="EFh"/>
    <property type="match status" value="2"/>
</dbReference>
<feature type="transmembrane region" description="Helical" evidence="24">
    <location>
        <begin position="1035"/>
        <end position="1059"/>
    </location>
</feature>
<dbReference type="Pfam" id="PF00036">
    <property type="entry name" value="EF-hand_1"/>
    <property type="match status" value="1"/>
</dbReference>
<dbReference type="eggNOG" id="KOG3867">
    <property type="taxonomic scope" value="Eukaryota"/>
</dbReference>
<evidence type="ECO:0000256" key="1">
    <source>
        <dbReference type="ARBA" id="ARBA00001913"/>
    </source>
</evidence>
<dbReference type="PROSITE" id="PS51384">
    <property type="entry name" value="FAD_FR"/>
    <property type="match status" value="1"/>
</dbReference>
<dbReference type="STRING" id="7739.C3YBU2"/>
<evidence type="ECO:0000256" key="19">
    <source>
        <dbReference type="ARBA" id="ARBA00023324"/>
    </source>
</evidence>
<keyword evidence="22" id="KW-0175">Coiled coil</keyword>
<dbReference type="Gene3D" id="3.40.50.80">
    <property type="entry name" value="Nucleotide-binding domain of ferredoxin-NADP reductase (FNR) module"/>
    <property type="match status" value="1"/>
</dbReference>
<dbReference type="InterPro" id="IPR011992">
    <property type="entry name" value="EF-hand-dom_pair"/>
</dbReference>
<keyword evidence="17" id="KW-0560">Oxidoreductase</keyword>
<keyword evidence="9 24" id="KW-0812">Transmembrane</keyword>
<reference evidence="28" key="1">
    <citation type="journal article" date="2008" name="Nature">
        <title>The amphioxus genome and the evolution of the chordate karyotype.</title>
        <authorList>
            <consortium name="US DOE Joint Genome Institute (JGI-PGF)"/>
            <person name="Putnam N.H."/>
            <person name="Butts T."/>
            <person name="Ferrier D.E.K."/>
            <person name="Furlong R.F."/>
            <person name="Hellsten U."/>
            <person name="Kawashima T."/>
            <person name="Robinson-Rechavi M."/>
            <person name="Shoguchi E."/>
            <person name="Terry A."/>
            <person name="Yu J.-K."/>
            <person name="Benito-Gutierrez E.L."/>
            <person name="Dubchak I."/>
            <person name="Garcia-Fernandez J."/>
            <person name="Gibson-Brown J.J."/>
            <person name="Grigoriev I.V."/>
            <person name="Horton A.C."/>
            <person name="de Jong P.J."/>
            <person name="Jurka J."/>
            <person name="Kapitonov V.V."/>
            <person name="Kohara Y."/>
            <person name="Kuroki Y."/>
            <person name="Lindquist E."/>
            <person name="Lucas S."/>
            <person name="Osoegawa K."/>
            <person name="Pennacchio L.A."/>
            <person name="Salamov A.A."/>
            <person name="Satou Y."/>
            <person name="Sauka-Spengler T."/>
            <person name="Schmutz J."/>
            <person name="Shin-I T."/>
            <person name="Toyoda A."/>
            <person name="Bronner-Fraser M."/>
            <person name="Fujiyama A."/>
            <person name="Holland L.Z."/>
            <person name="Holland P.W.H."/>
            <person name="Satoh N."/>
            <person name="Rokhsar D.S."/>
        </authorList>
    </citation>
    <scope>NUCLEOTIDE SEQUENCE [LARGE SCALE GENOMIC DNA]</scope>
    <source>
        <strain evidence="28">S238N-H82</strain>
        <tissue evidence="28">Testes</tissue>
    </source>
</reference>
<dbReference type="InterPro" id="IPR019791">
    <property type="entry name" value="Haem_peroxidase_animal"/>
</dbReference>
<dbReference type="EMBL" id="GG666497">
    <property type="protein sequence ID" value="EEN62449.1"/>
    <property type="molecule type" value="Genomic_DNA"/>
</dbReference>
<evidence type="ECO:0000256" key="13">
    <source>
        <dbReference type="ARBA" id="ARBA00022827"/>
    </source>
</evidence>
<dbReference type="PRINTS" id="PR00450">
    <property type="entry name" value="RECOVERIN"/>
</dbReference>
<protein>
    <recommendedName>
        <fullName evidence="7">NAD(P)H oxidase (H2O2-forming)</fullName>
        <ecNumber evidence="7">1.6.3.1</ecNumber>
    </recommendedName>
</protein>
<dbReference type="PANTHER" id="PTHR11972">
    <property type="entry name" value="NADPH OXIDASE"/>
    <property type="match status" value="1"/>
</dbReference>
<keyword evidence="8" id="KW-0285">Flavoprotein</keyword>
<evidence type="ECO:0000256" key="2">
    <source>
        <dbReference type="ARBA" id="ARBA00003796"/>
    </source>
</evidence>
<dbReference type="GO" id="GO:0005737">
    <property type="term" value="C:cytoplasm"/>
    <property type="evidence" value="ECO:0007669"/>
    <property type="project" value="UniProtKB-ARBA"/>
</dbReference>
<feature type="coiled-coil region" evidence="22">
    <location>
        <begin position="480"/>
        <end position="507"/>
    </location>
</feature>
<keyword evidence="11" id="KW-0677">Repeat</keyword>
<evidence type="ECO:0000256" key="11">
    <source>
        <dbReference type="ARBA" id="ARBA00022737"/>
    </source>
</evidence>
<dbReference type="Pfam" id="PF08030">
    <property type="entry name" value="NAD_binding_6"/>
    <property type="match status" value="1"/>
</dbReference>
<evidence type="ECO:0000256" key="7">
    <source>
        <dbReference type="ARBA" id="ARBA00012698"/>
    </source>
</evidence>
<feature type="chain" id="PRO_5002935017" description="NAD(P)H oxidase (H2O2-forming)" evidence="25">
    <location>
        <begin position="25"/>
        <end position="1699"/>
    </location>
</feature>
<evidence type="ECO:0000256" key="9">
    <source>
        <dbReference type="ARBA" id="ARBA00022692"/>
    </source>
</evidence>
<comment type="similarity">
    <text evidence="5">In the N-terminal section; belongs to the peroxidase family.</text>
</comment>
<dbReference type="FunFam" id="3.30.1120.10:FF:000001">
    <property type="entry name" value="Arylsulfatase E"/>
    <property type="match status" value="1"/>
</dbReference>
<dbReference type="InterPro" id="IPR039261">
    <property type="entry name" value="FNR_nucleotide-bd"/>
</dbReference>
<feature type="signal peptide" evidence="25">
    <location>
        <begin position="1"/>
        <end position="24"/>
    </location>
</feature>
<dbReference type="Pfam" id="PF14707">
    <property type="entry name" value="Sulfatase_C"/>
    <property type="match status" value="1"/>
</dbReference>
<evidence type="ECO:0000256" key="10">
    <source>
        <dbReference type="ARBA" id="ARBA00022723"/>
    </source>
</evidence>
<keyword evidence="18 24" id="KW-0472">Membrane</keyword>
<evidence type="ECO:0000256" key="25">
    <source>
        <dbReference type="SAM" id="SignalP"/>
    </source>
</evidence>
<dbReference type="GO" id="GO:0042744">
    <property type="term" value="P:hydrogen peroxide catabolic process"/>
    <property type="evidence" value="ECO:0007669"/>
    <property type="project" value="UniProtKB-KW"/>
</dbReference>
<dbReference type="InterPro" id="IPR018247">
    <property type="entry name" value="EF_Hand_1_Ca_BS"/>
</dbReference>
<dbReference type="GO" id="GO:0012505">
    <property type="term" value="C:endomembrane system"/>
    <property type="evidence" value="ECO:0007669"/>
    <property type="project" value="UniProtKB-ARBA"/>
</dbReference>
<dbReference type="InterPro" id="IPR017927">
    <property type="entry name" value="FAD-bd_FR_type"/>
</dbReference>
<keyword evidence="13" id="KW-0274">FAD</keyword>
<dbReference type="UniPathway" id="UPA00194"/>
<dbReference type="Gene3D" id="2.40.30.10">
    <property type="entry name" value="Translation factors"/>
    <property type="match status" value="1"/>
</dbReference>
<comment type="pathway">
    <text evidence="4">Hormone biosynthesis; thyroid hormone biosynthesis.</text>
</comment>
<dbReference type="PROSITE" id="PS00018">
    <property type="entry name" value="EF_HAND_1"/>
    <property type="match status" value="2"/>
</dbReference>
<comment type="catalytic activity">
    <reaction evidence="20">
        <text>NADH + O2 + H(+) = H2O2 + NAD(+)</text>
        <dbReference type="Rhea" id="RHEA:11264"/>
        <dbReference type="ChEBI" id="CHEBI:15378"/>
        <dbReference type="ChEBI" id="CHEBI:15379"/>
        <dbReference type="ChEBI" id="CHEBI:16240"/>
        <dbReference type="ChEBI" id="CHEBI:57540"/>
        <dbReference type="ChEBI" id="CHEBI:57945"/>
        <dbReference type="EC" id="1.6.3.1"/>
    </reaction>
</comment>
<sequence length="1699" mass="193614">MGGTAPTVLAVLAIVVSSVSVGLGQSAAKGFQFQFSHYEREVEYEGYDGWYNNRAHPEWGIADSPLTRRLPSHYHDGVYRPSGSDRPNPRSLSELTMKGITGNGSYRNRSALLTFFGQQVVEEILDAQRPGCPIEYFNIPIPRGDPDYDPDSRGGRELPFLRSRYDMGSTGYSPNNPRQQLNEITPYLDGGLMYGVTKAWADALRLFSEDRPGRLISCGDQGHAECGDLYPAYNTLGLPFANPPPPRDHILKPSYRFFKIGNPRGNENPFLLTFGILWFRWHNYLADRIHAQFPDWHDERVFNEARKWVIATHQLLANITAFAAENDWTTDKCDIWVCGLLETTERGPGPLFREIIKDQFERIRDGDRFWFENYRQNGLFTEDEVTQIWNLTLYEVISSITNITDMDMQENVFLATDSPCFQPKQLSQFDMEPCTPDRLGDPADFKRQTFDYFSGSEWSYALSFGAMGLFVVGCVLVLVCLAKRRKLEEAKERIEHRRKETMSATRRENGQSTILASEYMGGKDGEHSVQIMLGPGKEVKVLDQCLNTVRTIDLKNYARLDIYLAVERNGNMLAMKIPKEYDLILHFDTMGEHNFCLRELEKFLGQEGLSCNKHEMKGKELMKKVKTKADRQKQLERFFRINFAQAFNEDNPIDDQMSFREAQEVLSCELTKAEFAQCLSMKSDSIFVEQMFNLVDKDSSGYINFREFLDVIVIFAKGTGDDKAKLMFNMYDVDGDGKLTRDEFKNMLRSMMDMVNTEVEQDQLNELVDAMMKAGGVSDQEILTLQDFLGILGDQKHALNKAGLHMDLPGNNIKIPDKVVGPRPGLRRESTIIRVGQVHQAYNKEAGDSELRRRHTLAAPPSVQRLSFGTKSKVYTANKLTQRLNSFTSKVQNNKLQIFWMTLYLLVTAGIFIERAYFYSVEREHAGLRRITGFGVSVTRGAASGQMWTYSVILLTMCRNTITHMRETFLHRYIPFDSAIAMHKIVAMSALFFTIMHCFGHGINFFHISTQPADDLTCLFRDFYHRSFDLPKFHYWLYETTTGMTGVLLVLLLAVMYVFSTQYARRYVFKAFWFTHNLYPILYILTIVHGSGHLVQEPYFYYFLLGPLVLFTLDKLVSISRKKVEIPVLNAELLPSAVTMLELKRPANFDYKSGQWVRIASAALGNNEYHPFTLTSAPHEDTLSLHIRSVGPWTNNLRKVYDPAKIEGHELPMVFVDGPYGEGHQDWYKFPVAVLIGGGIGVTPFAAILKDIVHKSEMGAKFVCKKIYFLWVTRTQKQFEWLTDIIREVEEKDKNDLVSVHIFITQFYQKFDLRTTMLFYQKFDLRTTMLYICERHFQRISGRSLFTGLRSITHFGRPDFQYFLTSLQEEHPELLKFRAITPVIEMARLVWLAFLSATLTLSHGNDRPNFVFFVADDLGIGDVGCFGNDTIRVEEMDWSVGVVMATLERLGMTDDTFVYFTSDNGGHIESGDKGGSNGIYKGGKGQAASEGGIRMPTIVQWPRQIKPGTIVSEATSQMDIFPTVADIIGAPLPQDRVIDGRNILPLLGGAAVTSPHDFLFHYCGEYVHAVRYRPREGNVTWKAHFVSYNWDPGTTGCYTTYVCHCAGPGVTYNDPPLLYDVTNDPAEDRPINVASDPRYAAVIDVIKKAVEEQQKSLTKVEKQFGLSNVIPRPWLQECCNFPFCDCQENVDLSSLQIGG</sequence>
<dbReference type="Gene3D" id="1.10.238.10">
    <property type="entry name" value="EF-hand"/>
    <property type="match status" value="1"/>
</dbReference>
<dbReference type="InterPro" id="IPR013121">
    <property type="entry name" value="Fe_red_NAD-bd_6"/>
</dbReference>
<feature type="domain" description="EF-hand" evidence="26">
    <location>
        <begin position="719"/>
        <end position="754"/>
    </location>
</feature>
<dbReference type="Gene3D" id="3.40.720.10">
    <property type="entry name" value="Alkaline Phosphatase, subunit A"/>
    <property type="match status" value="1"/>
</dbReference>
<dbReference type="InterPro" id="IPR037120">
    <property type="entry name" value="Haem_peroxidase_sf_animal"/>
</dbReference>
<dbReference type="GO" id="GO:0006979">
    <property type="term" value="P:response to oxidative stress"/>
    <property type="evidence" value="ECO:0007669"/>
    <property type="project" value="InterPro"/>
</dbReference>
<dbReference type="InterPro" id="IPR013112">
    <property type="entry name" value="FAD-bd_8"/>
</dbReference>
<evidence type="ECO:0000256" key="8">
    <source>
        <dbReference type="ARBA" id="ARBA00022630"/>
    </source>
</evidence>
<dbReference type="eggNOG" id="KOG0039">
    <property type="taxonomic scope" value="Eukaryota"/>
</dbReference>
<dbReference type="SUPFAM" id="SSF52343">
    <property type="entry name" value="Ferredoxin reductase-like, C-terminal NADP-linked domain"/>
    <property type="match status" value="1"/>
</dbReference>
<dbReference type="CDD" id="cd06186">
    <property type="entry name" value="NOX_Duox_like_FAD_NADP"/>
    <property type="match status" value="1"/>
</dbReference>
<dbReference type="GO" id="GO:0042742">
    <property type="term" value="P:defense response to bacterium"/>
    <property type="evidence" value="ECO:0007669"/>
    <property type="project" value="UniProtKB-ARBA"/>
</dbReference>
<dbReference type="InterPro" id="IPR017850">
    <property type="entry name" value="Alkaline_phosphatase_core_sf"/>
</dbReference>
<dbReference type="Gene3D" id="3.30.1120.10">
    <property type="match status" value="1"/>
</dbReference>
<dbReference type="GO" id="GO:0005509">
    <property type="term" value="F:calcium ion binding"/>
    <property type="evidence" value="ECO:0007669"/>
    <property type="project" value="InterPro"/>
</dbReference>
<evidence type="ECO:0000256" key="21">
    <source>
        <dbReference type="ARBA" id="ARBA00048762"/>
    </source>
</evidence>
<dbReference type="Pfam" id="PF00884">
    <property type="entry name" value="Sulfatase"/>
    <property type="match status" value="1"/>
</dbReference>
<dbReference type="PROSITE" id="PS50222">
    <property type="entry name" value="EF_HAND_2"/>
    <property type="match status" value="2"/>
</dbReference>
<dbReference type="InParanoid" id="C3YBU2"/>
<dbReference type="InterPro" id="IPR000917">
    <property type="entry name" value="Sulfatase_N"/>
</dbReference>
<dbReference type="GO" id="GO:0016175">
    <property type="term" value="F:superoxide-generating NAD(P)H oxidase activity"/>
    <property type="evidence" value="ECO:0007669"/>
    <property type="project" value="UniProtKB-ARBA"/>
</dbReference>
<dbReference type="InterPro" id="IPR002048">
    <property type="entry name" value="EF_hand_dom"/>
</dbReference>
<keyword evidence="12" id="KW-0378">Hydrolase</keyword>
<feature type="transmembrane region" description="Helical" evidence="24">
    <location>
        <begin position="1071"/>
        <end position="1093"/>
    </location>
</feature>
<dbReference type="SFLD" id="SFLDG01169">
    <property type="entry name" value="NADPH_oxidase_subgroup_(NOX)"/>
    <property type="match status" value="1"/>
</dbReference>